<feature type="signal peptide" evidence="5">
    <location>
        <begin position="1"/>
        <end position="24"/>
    </location>
</feature>
<organism evidence="7 8">
    <name type="scientific">Robiginitalea marina</name>
    <dbReference type="NCBI Taxonomy" id="2954105"/>
    <lineage>
        <taxon>Bacteria</taxon>
        <taxon>Pseudomonadati</taxon>
        <taxon>Bacteroidota</taxon>
        <taxon>Flavobacteriia</taxon>
        <taxon>Flavobacteriales</taxon>
        <taxon>Flavobacteriaceae</taxon>
        <taxon>Robiginitalea</taxon>
    </lineage>
</organism>
<evidence type="ECO:0000256" key="2">
    <source>
        <dbReference type="ARBA" id="ARBA00011901"/>
    </source>
</evidence>
<dbReference type="EMBL" id="JAMXIB010000001">
    <property type="protein sequence ID" value="MCO5723535.1"/>
    <property type="molecule type" value="Genomic_DNA"/>
</dbReference>
<gene>
    <name evidence="7" type="ORF">NG653_01620</name>
</gene>
<comment type="caution">
    <text evidence="7">The sequence shown here is derived from an EMBL/GenBank/DDBJ whole genome shotgun (WGS) entry which is preliminary data.</text>
</comment>
<dbReference type="PROSITE" id="PS51257">
    <property type="entry name" value="PROKAR_LIPOPROTEIN"/>
    <property type="match status" value="1"/>
</dbReference>
<keyword evidence="4" id="KW-0961">Cell wall biogenesis/degradation</keyword>
<dbReference type="PANTHER" id="PTHR30417">
    <property type="entry name" value="N-ACETYLMURAMOYL-L-ALANINE AMIDASE AMID"/>
    <property type="match status" value="1"/>
</dbReference>
<dbReference type="SUPFAM" id="SSF55846">
    <property type="entry name" value="N-acetylmuramoyl-L-alanine amidase-like"/>
    <property type="match status" value="1"/>
</dbReference>
<dbReference type="SMART" id="SM00644">
    <property type="entry name" value="Ami_2"/>
    <property type="match status" value="1"/>
</dbReference>
<dbReference type="Pfam" id="PF01510">
    <property type="entry name" value="Amidase_2"/>
    <property type="match status" value="1"/>
</dbReference>
<dbReference type="InterPro" id="IPR036505">
    <property type="entry name" value="Amidase/PGRP_sf"/>
</dbReference>
<comment type="catalytic activity">
    <reaction evidence="1">
        <text>Hydrolyzes the link between N-acetylmuramoyl residues and L-amino acid residues in certain cell-wall glycopeptides.</text>
        <dbReference type="EC" id="3.5.1.28"/>
    </reaction>
</comment>
<accession>A0ABT1AU50</accession>
<evidence type="ECO:0000313" key="8">
    <source>
        <dbReference type="Proteomes" id="UP001206312"/>
    </source>
</evidence>
<dbReference type="EC" id="3.5.1.28" evidence="2"/>
<name>A0ABT1AU50_9FLAO</name>
<keyword evidence="8" id="KW-1185">Reference proteome</keyword>
<reference evidence="7 8" key="1">
    <citation type="submission" date="2022-06" db="EMBL/GenBank/DDBJ databases">
        <authorList>
            <person name="Xuan X."/>
        </authorList>
    </citation>
    <scope>NUCLEOTIDE SEQUENCE [LARGE SCALE GENOMIC DNA]</scope>
    <source>
        <strain evidence="7 8">2V75</strain>
    </source>
</reference>
<evidence type="ECO:0000256" key="5">
    <source>
        <dbReference type="SAM" id="SignalP"/>
    </source>
</evidence>
<evidence type="ECO:0000256" key="1">
    <source>
        <dbReference type="ARBA" id="ARBA00001561"/>
    </source>
</evidence>
<protein>
    <recommendedName>
        <fullName evidence="2">N-acetylmuramoyl-L-alanine amidase</fullName>
        <ecNumber evidence="2">3.5.1.28</ecNumber>
    </recommendedName>
</protein>
<feature type="domain" description="N-acetylmuramoyl-L-alanine amidase" evidence="6">
    <location>
        <begin position="52"/>
        <end position="187"/>
    </location>
</feature>
<feature type="chain" id="PRO_5047410814" description="N-acetylmuramoyl-L-alanine amidase" evidence="5">
    <location>
        <begin position="25"/>
        <end position="229"/>
    </location>
</feature>
<dbReference type="CDD" id="cd06583">
    <property type="entry name" value="PGRP"/>
    <property type="match status" value="1"/>
</dbReference>
<dbReference type="Proteomes" id="UP001206312">
    <property type="component" value="Unassembled WGS sequence"/>
</dbReference>
<proteinExistence type="predicted"/>
<keyword evidence="5" id="KW-0732">Signal</keyword>
<dbReference type="RefSeq" id="WP_252739909.1">
    <property type="nucleotide sequence ID" value="NZ_JAMXIB010000001.1"/>
</dbReference>
<dbReference type="Gene3D" id="3.40.80.10">
    <property type="entry name" value="Peptidoglycan recognition protein-like"/>
    <property type="match status" value="1"/>
</dbReference>
<dbReference type="PANTHER" id="PTHR30417:SF1">
    <property type="entry name" value="N-ACETYLMURAMOYL-L-ALANINE AMIDASE AMID"/>
    <property type="match status" value="1"/>
</dbReference>
<sequence length="229" mass="25833">MKPRSRKGVFVWLASLWLAGCASYQPGVVVDRPIPFGNEREALTREYLQQRYGLPGEDASIRPRMVVLHWTAIPTLEGSFGAFEPETLPDTRGDIQQGGALNVSAHYLVDRDGTIYRLLPDTLMARHTIGLNHCAIGVENVGGTPQTPLTPAQLRANVWLVRELARKYPIEYVIGHHEYTLFEGHPYWLEKEGGYRTEKTDPGKEFMEGVREELTDMPLKPLPNTPQEL</sequence>
<dbReference type="InterPro" id="IPR002502">
    <property type="entry name" value="Amidase_domain"/>
</dbReference>
<evidence type="ECO:0000313" key="7">
    <source>
        <dbReference type="EMBL" id="MCO5723535.1"/>
    </source>
</evidence>
<evidence type="ECO:0000256" key="4">
    <source>
        <dbReference type="ARBA" id="ARBA00023316"/>
    </source>
</evidence>
<evidence type="ECO:0000256" key="3">
    <source>
        <dbReference type="ARBA" id="ARBA00022801"/>
    </source>
</evidence>
<dbReference type="InterPro" id="IPR051206">
    <property type="entry name" value="NAMLAA_amidase_2"/>
</dbReference>
<evidence type="ECO:0000259" key="6">
    <source>
        <dbReference type="SMART" id="SM00644"/>
    </source>
</evidence>
<keyword evidence="3" id="KW-0378">Hydrolase</keyword>